<dbReference type="InterPro" id="IPR026870">
    <property type="entry name" value="Zinc_ribbon_dom"/>
</dbReference>
<evidence type="ECO:0000313" key="3">
    <source>
        <dbReference type="EMBL" id="SHI02380.1"/>
    </source>
</evidence>
<keyword evidence="1" id="KW-1133">Transmembrane helix</keyword>
<dbReference type="AlphaFoldDB" id="A0A1M5XRG7"/>
<feature type="domain" description="Zinc-ribbon" evidence="2">
    <location>
        <begin position="50"/>
        <end position="70"/>
    </location>
</feature>
<feature type="transmembrane region" description="Helical" evidence="1">
    <location>
        <begin position="96"/>
        <end position="117"/>
    </location>
</feature>
<dbReference type="Pfam" id="PF13240">
    <property type="entry name" value="Zn_Ribbon_1"/>
    <property type="match status" value="1"/>
</dbReference>
<protein>
    <submittedName>
        <fullName evidence="3">Zinc-ribbon domain-containing protein</fullName>
    </submittedName>
</protein>
<organism evidence="3 4">
    <name type="scientific">Sporobacter termitidis DSM 10068</name>
    <dbReference type="NCBI Taxonomy" id="1123282"/>
    <lineage>
        <taxon>Bacteria</taxon>
        <taxon>Bacillati</taxon>
        <taxon>Bacillota</taxon>
        <taxon>Clostridia</taxon>
        <taxon>Eubacteriales</taxon>
        <taxon>Oscillospiraceae</taxon>
        <taxon>Sporobacter</taxon>
    </lineage>
</organism>
<evidence type="ECO:0000259" key="2">
    <source>
        <dbReference type="Pfam" id="PF13240"/>
    </source>
</evidence>
<accession>A0A1M5XRG7</accession>
<dbReference type="STRING" id="1123282.SAMN02745823_01972"/>
<evidence type="ECO:0000313" key="4">
    <source>
        <dbReference type="Proteomes" id="UP000183995"/>
    </source>
</evidence>
<sequence length="337" mass="36037">MALLYHYSLYFVKICDRVTGTAGKVDQLLVILYNNIVIPYDEDRGILMLCTRCGRQLDDGAALCPHCGQPQDAGGGASRSPDGDAAERQRKRRGCLTAFILVLLALLLAATGVYFLVPRIVKPDNLGVSSSRAAYDSAIAKLGIAEDDAPQSGAAGDYTVKYGAPHDVDTGLTSEELTAFFNENRPPYDAVKNAQVRVNGDGTLEASANLDTGYVFSEVLNGRYTKQDAQKELPMLGLIPDNVNIYFKVRAGVEDNKLTDLHIVAVQVMGVTIPPSVIDSADDFITETLDGYISRTCARAGAAIRHAGISSGTFNIRGSLPSSVTRAPVHPPRSTGA</sequence>
<dbReference type="EMBL" id="FQXV01000006">
    <property type="protein sequence ID" value="SHI02380.1"/>
    <property type="molecule type" value="Genomic_DNA"/>
</dbReference>
<proteinExistence type="predicted"/>
<evidence type="ECO:0000256" key="1">
    <source>
        <dbReference type="SAM" id="Phobius"/>
    </source>
</evidence>
<gene>
    <name evidence="3" type="ORF">SAMN02745823_01972</name>
</gene>
<keyword evidence="1" id="KW-0812">Transmembrane</keyword>
<keyword evidence="1" id="KW-0472">Membrane</keyword>
<name>A0A1M5XRG7_9FIRM</name>
<keyword evidence="4" id="KW-1185">Reference proteome</keyword>
<dbReference type="Proteomes" id="UP000183995">
    <property type="component" value="Unassembled WGS sequence"/>
</dbReference>
<reference evidence="3 4" key="1">
    <citation type="submission" date="2016-11" db="EMBL/GenBank/DDBJ databases">
        <authorList>
            <person name="Jaros S."/>
            <person name="Januszkiewicz K."/>
            <person name="Wedrychowicz H."/>
        </authorList>
    </citation>
    <scope>NUCLEOTIDE SEQUENCE [LARGE SCALE GENOMIC DNA]</scope>
    <source>
        <strain evidence="3 4">DSM 10068</strain>
    </source>
</reference>